<dbReference type="eggNOG" id="COG0739">
    <property type="taxonomic scope" value="Bacteria"/>
</dbReference>
<dbReference type="PATRIC" id="fig|1357400.3.peg.1298"/>
<feature type="domain" description="M23ase beta-sheet core" evidence="4">
    <location>
        <begin position="235"/>
        <end position="328"/>
    </location>
</feature>
<feature type="signal peptide" evidence="3">
    <location>
        <begin position="1"/>
        <end position="20"/>
    </location>
</feature>
<feature type="chain" id="PRO_5004767386" description="M23ase beta-sheet core domain-containing protein" evidence="3">
    <location>
        <begin position="21"/>
        <end position="341"/>
    </location>
</feature>
<feature type="region of interest" description="Disordered" evidence="2">
    <location>
        <begin position="24"/>
        <end position="85"/>
    </location>
</feature>
<accession>V8CAR2</accession>
<dbReference type="Gene3D" id="2.60.40.1590">
    <property type="entry name" value="Peptidoglycan hydrolase domains"/>
    <property type="match status" value="1"/>
</dbReference>
<dbReference type="AlphaFoldDB" id="V8CAR2"/>
<evidence type="ECO:0000256" key="1">
    <source>
        <dbReference type="ARBA" id="ARBA00022729"/>
    </source>
</evidence>
<keyword evidence="1 3" id="KW-0732">Signal</keyword>
<dbReference type="EMBL" id="AZJI01000004">
    <property type="protein sequence ID" value="ETD24197.1"/>
    <property type="molecule type" value="Genomic_DNA"/>
</dbReference>
<dbReference type="Gene3D" id="2.70.70.10">
    <property type="entry name" value="Glucose Permease (Domain IIA)"/>
    <property type="match status" value="1"/>
</dbReference>
<dbReference type="HOGENOM" id="CLU_029425_5_2_7"/>
<dbReference type="InterPro" id="IPR050570">
    <property type="entry name" value="Cell_wall_metabolism_enzyme"/>
</dbReference>
<evidence type="ECO:0000313" key="6">
    <source>
        <dbReference type="Proteomes" id="UP000018731"/>
    </source>
</evidence>
<sequence length="341" mass="37606">MKNIKLYICVFFIASTLAQSIEQNQSTPLQNPKQEKNKDSAKKDTKKTPQNDAQKKEQNNAQSNTPKPQTTTTTPPKSQTPLTSPSAITAQIPHIAYNGTAYIFTTNEANPKSLKFGAKTISWLAHPTKTDTKIALVGVPYRANLGKITLKEGLILEVKAANYKKEQITVTDTSKVRPNAAQQERITRELEEANKIYLTRTKERLWSERFELPLGSVITSHYGNARMFNNEVRSYHAGTDFRALIGTPIKAANDGKIALAKERFLSGKSVVIDHGEGIYSAYFHCSELKVAVGDSVKKGQIIALSGDTGRVSGAHLHFSMMVQGVSVDALHFITTLNALFE</sequence>
<dbReference type="InterPro" id="IPR011055">
    <property type="entry name" value="Dup_hybrid_motif"/>
</dbReference>
<dbReference type="OrthoDB" id="9815245at2"/>
<dbReference type="GO" id="GO:0004222">
    <property type="term" value="F:metalloendopeptidase activity"/>
    <property type="evidence" value="ECO:0007669"/>
    <property type="project" value="TreeGrafter"/>
</dbReference>
<protein>
    <recommendedName>
        <fullName evidence="4">M23ase beta-sheet core domain-containing protein</fullName>
    </recommendedName>
</protein>
<organism evidence="5 6">
    <name type="scientific">Helicobacter macacae MIT 99-5501</name>
    <dbReference type="NCBI Taxonomy" id="1357400"/>
    <lineage>
        <taxon>Bacteria</taxon>
        <taxon>Pseudomonadati</taxon>
        <taxon>Campylobacterota</taxon>
        <taxon>Epsilonproteobacteria</taxon>
        <taxon>Campylobacterales</taxon>
        <taxon>Helicobacteraceae</taxon>
        <taxon>Helicobacter</taxon>
    </lineage>
</organism>
<dbReference type="CDD" id="cd12797">
    <property type="entry name" value="M23_peptidase"/>
    <property type="match status" value="1"/>
</dbReference>
<evidence type="ECO:0000313" key="5">
    <source>
        <dbReference type="EMBL" id="ETD24197.1"/>
    </source>
</evidence>
<evidence type="ECO:0000256" key="2">
    <source>
        <dbReference type="SAM" id="MobiDB-lite"/>
    </source>
</evidence>
<dbReference type="PANTHER" id="PTHR21666:SF289">
    <property type="entry name" value="L-ALA--D-GLU ENDOPEPTIDASE"/>
    <property type="match status" value="1"/>
</dbReference>
<evidence type="ECO:0000256" key="3">
    <source>
        <dbReference type="SAM" id="SignalP"/>
    </source>
</evidence>
<evidence type="ECO:0000259" key="4">
    <source>
        <dbReference type="Pfam" id="PF01551"/>
    </source>
</evidence>
<name>V8CAR2_9HELI</name>
<gene>
    <name evidence="5" type="ORF">HMPREF2086_00946</name>
</gene>
<feature type="compositionally biased region" description="Basic and acidic residues" evidence="2">
    <location>
        <begin position="33"/>
        <end position="58"/>
    </location>
</feature>
<dbReference type="PANTHER" id="PTHR21666">
    <property type="entry name" value="PEPTIDASE-RELATED"/>
    <property type="match status" value="1"/>
</dbReference>
<dbReference type="Proteomes" id="UP000018731">
    <property type="component" value="Unassembled WGS sequence"/>
</dbReference>
<dbReference type="RefSeq" id="WP_023927670.1">
    <property type="nucleotide sequence ID" value="NZ_KI669454.1"/>
</dbReference>
<dbReference type="Pfam" id="PF01551">
    <property type="entry name" value="Peptidase_M23"/>
    <property type="match status" value="1"/>
</dbReference>
<reference evidence="5 6" key="1">
    <citation type="journal article" date="2014" name="Genome Announc.">
        <title>Draft genome sequences of six enterohepatic helicobacter species isolated from humans and one from rhesus macaques.</title>
        <authorList>
            <person name="Shen Z."/>
            <person name="Sheh A."/>
            <person name="Young S.K."/>
            <person name="Abouelliel A."/>
            <person name="Ward D.V."/>
            <person name="Earl A.M."/>
            <person name="Fox J.G."/>
        </authorList>
    </citation>
    <scope>NUCLEOTIDE SEQUENCE [LARGE SCALE GENOMIC DNA]</scope>
    <source>
        <strain evidence="5 6">MIT 99-5501</strain>
    </source>
</reference>
<keyword evidence="6" id="KW-1185">Reference proteome</keyword>
<feature type="compositionally biased region" description="Low complexity" evidence="2">
    <location>
        <begin position="65"/>
        <end position="85"/>
    </location>
</feature>
<proteinExistence type="predicted"/>
<dbReference type="SUPFAM" id="SSF51261">
    <property type="entry name" value="Duplicated hybrid motif"/>
    <property type="match status" value="1"/>
</dbReference>
<dbReference type="InterPro" id="IPR016047">
    <property type="entry name" value="M23ase_b-sheet_dom"/>
</dbReference>
<comment type="caution">
    <text evidence="5">The sequence shown here is derived from an EMBL/GenBank/DDBJ whole genome shotgun (WGS) entry which is preliminary data.</text>
</comment>
<dbReference type="STRING" id="1357400.HMPREF2086_00946"/>